<dbReference type="EMBL" id="BARS01013479">
    <property type="protein sequence ID" value="GAF97188.1"/>
    <property type="molecule type" value="Genomic_DNA"/>
</dbReference>
<protein>
    <submittedName>
        <fullName evidence="1">Uncharacterized protein</fullName>
    </submittedName>
</protein>
<comment type="caution">
    <text evidence="1">The sequence shown here is derived from an EMBL/GenBank/DDBJ whole genome shotgun (WGS) entry which is preliminary data.</text>
</comment>
<reference evidence="1" key="1">
    <citation type="journal article" date="2014" name="Front. Microbiol.">
        <title>High frequency of phylogenetically diverse reductive dehalogenase-homologous genes in deep subseafloor sedimentary metagenomes.</title>
        <authorList>
            <person name="Kawai M."/>
            <person name="Futagami T."/>
            <person name="Toyoda A."/>
            <person name="Takaki Y."/>
            <person name="Nishi S."/>
            <person name="Hori S."/>
            <person name="Arai W."/>
            <person name="Tsubouchi T."/>
            <person name="Morono Y."/>
            <person name="Uchiyama I."/>
            <person name="Ito T."/>
            <person name="Fujiyama A."/>
            <person name="Inagaki F."/>
            <person name="Takami H."/>
        </authorList>
    </citation>
    <scope>NUCLEOTIDE SEQUENCE</scope>
    <source>
        <strain evidence="1">Expedition CK06-06</strain>
    </source>
</reference>
<evidence type="ECO:0000313" key="1">
    <source>
        <dbReference type="EMBL" id="GAF97188.1"/>
    </source>
</evidence>
<dbReference type="AlphaFoldDB" id="X0TUD2"/>
<accession>X0TUD2</accession>
<sequence length="80" mass="9335">MPIKKAKANKNGNCYLVGESKKSSFVVLKVPNKFLVDNLKKFETRYWERIILHLSAENSDRLTDKRGKGRVDFSRFEMNV</sequence>
<organism evidence="1">
    <name type="scientific">marine sediment metagenome</name>
    <dbReference type="NCBI Taxonomy" id="412755"/>
    <lineage>
        <taxon>unclassified sequences</taxon>
        <taxon>metagenomes</taxon>
        <taxon>ecological metagenomes</taxon>
    </lineage>
</organism>
<gene>
    <name evidence="1" type="ORF">S01H1_23379</name>
</gene>
<name>X0TUD2_9ZZZZ</name>
<proteinExistence type="predicted"/>